<evidence type="ECO:0000313" key="2">
    <source>
        <dbReference type="EMBL" id="ANQ11387.1"/>
    </source>
</evidence>
<dbReference type="KEGG" id="vna:PN96_12485"/>
<dbReference type="Proteomes" id="UP000092741">
    <property type="component" value="Chromosome 1"/>
</dbReference>
<accession>A0AAN0Y0D8</accession>
<protein>
    <submittedName>
        <fullName evidence="2">Excinuclease ATPase subunit</fullName>
    </submittedName>
</protein>
<keyword evidence="3" id="KW-1185">Reference proteome</keyword>
<feature type="region of interest" description="Disordered" evidence="1">
    <location>
        <begin position="276"/>
        <end position="315"/>
    </location>
</feature>
<evidence type="ECO:0000256" key="1">
    <source>
        <dbReference type="SAM" id="MobiDB-lite"/>
    </source>
</evidence>
<dbReference type="EMBL" id="CP016345">
    <property type="protein sequence ID" value="ANQ11387.1"/>
    <property type="molecule type" value="Genomic_DNA"/>
</dbReference>
<dbReference type="AlphaFoldDB" id="A0AAN0Y0D8"/>
<reference evidence="2 3" key="1">
    <citation type="submission" date="2016-07" db="EMBL/GenBank/DDBJ databases">
        <title>Developing Vibrio natriegens as a novel, fast-growing host for biotechnology.</title>
        <authorList>
            <person name="Weinstock M.T."/>
            <person name="Hesek E.D."/>
            <person name="Wilson C.M."/>
            <person name="Gibson D.G."/>
        </authorList>
    </citation>
    <scope>NUCLEOTIDE SEQUENCE [LARGE SCALE GENOMIC DNA]</scope>
    <source>
        <strain evidence="2 3">ATCC 14048</strain>
    </source>
</reference>
<name>A0AAN0Y0D8_VIBNA</name>
<organism evidence="2 3">
    <name type="scientific">Vibrio natriegens NBRC 15636 = ATCC 14048 = DSM 759</name>
    <dbReference type="NCBI Taxonomy" id="1219067"/>
    <lineage>
        <taxon>Bacteria</taxon>
        <taxon>Pseudomonadati</taxon>
        <taxon>Pseudomonadota</taxon>
        <taxon>Gammaproteobacteria</taxon>
        <taxon>Vibrionales</taxon>
        <taxon>Vibrionaceae</taxon>
        <taxon>Vibrio</taxon>
    </lineage>
</organism>
<proteinExistence type="predicted"/>
<sequence>MKLSLLAIAVGSMILVGCNDSSTDTISASKDVRAFDGAVQGMTAQFDCIDGSGGAINGTTDYDGFITIENETFATNPETCSVTFNGTALAVDTSNGKDMSNVSYSVPKGLLQVGQQAAATPLTTIIAKELGDDVYSEEVAKETLAKLGIDVDQLNNDGVQIDVLELLTDPETALNAIKEANPDAYSEIMVTTVVLSDTLVAQGDKADVTVDQLADVARRVSQTVLEEHPNYPETEAGDEIYVDLSEALEDDAVFSEIANAEQDDIDSENPIFDKITDDITTGKPAVVPARPPTDGGTTGGTGGTGGSGSEGGGGA</sequence>
<dbReference type="GeneID" id="70913632"/>
<dbReference type="RefSeq" id="WP_020335713.1">
    <property type="nucleotide sequence ID" value="NZ_ATFJ01000038.1"/>
</dbReference>
<evidence type="ECO:0000313" key="3">
    <source>
        <dbReference type="Proteomes" id="UP000092741"/>
    </source>
</evidence>
<dbReference type="PROSITE" id="PS51257">
    <property type="entry name" value="PROKAR_LIPOPROTEIN"/>
    <property type="match status" value="1"/>
</dbReference>
<feature type="compositionally biased region" description="Gly residues" evidence="1">
    <location>
        <begin position="296"/>
        <end position="315"/>
    </location>
</feature>
<gene>
    <name evidence="2" type="ORF">BA890_00845</name>
</gene>